<dbReference type="PANTHER" id="PTHR44757">
    <property type="entry name" value="DIGUANYLATE CYCLASE DGCP"/>
    <property type="match status" value="1"/>
</dbReference>
<dbReference type="PANTHER" id="PTHR44757:SF2">
    <property type="entry name" value="BIOFILM ARCHITECTURE MAINTENANCE PROTEIN MBAA"/>
    <property type="match status" value="1"/>
</dbReference>
<dbReference type="SMART" id="SM00052">
    <property type="entry name" value="EAL"/>
    <property type="match status" value="1"/>
</dbReference>
<dbReference type="InterPro" id="IPR035919">
    <property type="entry name" value="EAL_sf"/>
</dbReference>
<protein>
    <submittedName>
        <fullName evidence="6">Diguanylate cyclase/phosphodiesterase with PAS/PAC sensor(S)</fullName>
    </submittedName>
</protein>
<dbReference type="GO" id="GO:0071111">
    <property type="term" value="F:cyclic-guanylate-specific phosphodiesterase activity"/>
    <property type="evidence" value="ECO:0007669"/>
    <property type="project" value="UniProtKB-EC"/>
</dbReference>
<dbReference type="GO" id="GO:0006355">
    <property type="term" value="P:regulation of DNA-templated transcription"/>
    <property type="evidence" value="ECO:0007669"/>
    <property type="project" value="InterPro"/>
</dbReference>
<organism evidence="6 7">
    <name type="scientific">Diaphorobacter nitroreducens</name>
    <dbReference type="NCBI Taxonomy" id="164759"/>
    <lineage>
        <taxon>Bacteria</taxon>
        <taxon>Pseudomonadati</taxon>
        <taxon>Pseudomonadota</taxon>
        <taxon>Betaproteobacteria</taxon>
        <taxon>Burkholderiales</taxon>
        <taxon>Comamonadaceae</taxon>
        <taxon>Diaphorobacter</taxon>
    </lineage>
</organism>
<dbReference type="AlphaFoldDB" id="A0AAX1WWU4"/>
<evidence type="ECO:0000259" key="3">
    <source>
        <dbReference type="PROSITE" id="PS50112"/>
    </source>
</evidence>
<evidence type="ECO:0000313" key="7">
    <source>
        <dbReference type="Proteomes" id="UP000271868"/>
    </source>
</evidence>
<proteinExistence type="predicted"/>
<feature type="domain" description="GGDEF" evidence="5">
    <location>
        <begin position="819"/>
        <end position="957"/>
    </location>
</feature>
<sequence>MPMSDSTGTPSAHPAEAGGLATAVQAHDEAAAHALLLQLQQLITDLQLPLEHVLAQAAQAACAITGAVGAMIALRENDALAVRASVGAPPLPAIGTRVPLDACASWQGMEQAARAGLQAATDAPAQDVGSAQPPHRRVSMPLGSGALLAGLLQVRVPQGAALEAQHLLHLRILAESLGAMLQLRRVDAQLRASEQQYRTLFAEHPQPMWVCDRDSLRLLAVNHAMVRHYGHAEQELLGMELRALWSAENQDAATCALDMLRREAHAPGSPASAPRLWRHSRKDGAALDVEVVVGDTDFGGRPAWQMLASDVTERCRIEDELARVNRAKRMRGACSETLVRATSESDLLHAVCSVAVEIGGYRMGWVGMARDDAHRRIEPVAHAGVAQAHDYTEHLHLSWSVQEPGGNGPAGVCVRSGRTVIVHDVHHSPAFSHLADRMAQLGFHAVVCLPLRNAERTFGLLYLYAPEVLHLGVQETQLLEAMAADLAFGIENLRARAEQQRLQATLVKVATAVSAGVGAAFFDHLAQHMAEALGAQVACVGRFLPAAPGQARRAVALSHVVDGVTQPNAEYVLEGTPSERLLTQRSLVIRDRARERFPRAPVLARTGARSYVGQQLTASDGTPIGMIFVVFRQALERSRFVSNTLQIFAARAAAELQRQTDDQRIRQQASLLDKARDAIIVRDLEHRITFWNEGAERMYGWSREEVLGRSIATLLYQNPEDFLRATQQVMQHGVWSGEILQCDRAGRTLEAEGRWTLVRNDRGEPESVLAINADIGTRKHQEREIQRLAFFDPLTHLPNRVQLLDRVDQALAKAQRLEQGGALLFIDLDNFKTLNDTLGHDQGDELLQIVAQRLNTCVRSADTVARLGGDEFVVLVEQLSAHSDTLAEQAGAVGEKILAVLSAPYALTGYQYRSTPSIGIALFNHAPTTVGELLKQADLAMYQAKTAGRNTLRFFNPSMQHAVAERASLEADLRNALAQKEFLLHYQPQINARGAIVGVEALLRWAHPRRGMVSPGQFIPLAEETGLVLPLGHWVLHTACSVLADWQRVPALAPLTMAVNVSSRQFRDAGFVDDVAGVLAATGAPASQLKLELTESLLVEDLAATIATMAALRALGVGFSLDDFGTGYSSLAYLKRMPLGQLKIDQSFVRDLLTDPNDAAIVRTIIGLAASLGLEVIAEGVETSAQRDWLAHAGCAVYQGYFFSRPLPLDLLEQLLHDYIAAARTPPL</sequence>
<dbReference type="InterPro" id="IPR000014">
    <property type="entry name" value="PAS"/>
</dbReference>
<dbReference type="Pfam" id="PF00563">
    <property type="entry name" value="EAL"/>
    <property type="match status" value="1"/>
</dbReference>
<dbReference type="SUPFAM" id="SSF141868">
    <property type="entry name" value="EAL domain-like"/>
    <property type="match status" value="1"/>
</dbReference>
<dbReference type="Pfam" id="PF00989">
    <property type="entry name" value="PAS"/>
    <property type="match status" value="1"/>
</dbReference>
<name>A0AAX1WWU4_9BURK</name>
<dbReference type="Proteomes" id="UP000271868">
    <property type="component" value="Unassembled WGS sequence"/>
</dbReference>
<evidence type="ECO:0000313" key="6">
    <source>
        <dbReference type="EMBL" id="ROR49108.1"/>
    </source>
</evidence>
<dbReference type="PROSITE" id="PS50883">
    <property type="entry name" value="EAL"/>
    <property type="match status" value="1"/>
</dbReference>
<dbReference type="PROSITE" id="PS50112">
    <property type="entry name" value="PAS"/>
    <property type="match status" value="2"/>
</dbReference>
<dbReference type="InterPro" id="IPR035965">
    <property type="entry name" value="PAS-like_dom_sf"/>
</dbReference>
<dbReference type="SUPFAM" id="SSF55785">
    <property type="entry name" value="PYP-like sensor domain (PAS domain)"/>
    <property type="match status" value="2"/>
</dbReference>
<dbReference type="InterPro" id="IPR052155">
    <property type="entry name" value="Biofilm_reg_signaling"/>
</dbReference>
<dbReference type="InterPro" id="IPR029016">
    <property type="entry name" value="GAF-like_dom_sf"/>
</dbReference>
<dbReference type="Pfam" id="PF00990">
    <property type="entry name" value="GGDEF"/>
    <property type="match status" value="1"/>
</dbReference>
<dbReference type="CDD" id="cd00130">
    <property type="entry name" value="PAS"/>
    <property type="match status" value="2"/>
</dbReference>
<dbReference type="InterPro" id="IPR043128">
    <property type="entry name" value="Rev_trsase/Diguanyl_cyclase"/>
</dbReference>
<accession>A0AAX1WWU4</accession>
<dbReference type="InterPro" id="IPR000160">
    <property type="entry name" value="GGDEF_dom"/>
</dbReference>
<feature type="domain" description="EAL" evidence="4">
    <location>
        <begin position="966"/>
        <end position="1220"/>
    </location>
</feature>
<dbReference type="CDD" id="cd01949">
    <property type="entry name" value="GGDEF"/>
    <property type="match status" value="1"/>
</dbReference>
<dbReference type="Gene3D" id="3.20.20.450">
    <property type="entry name" value="EAL domain"/>
    <property type="match status" value="1"/>
</dbReference>
<dbReference type="NCBIfam" id="TIGR00254">
    <property type="entry name" value="GGDEF"/>
    <property type="match status" value="1"/>
</dbReference>
<dbReference type="Pfam" id="PF01590">
    <property type="entry name" value="GAF"/>
    <property type="match status" value="1"/>
</dbReference>
<reference evidence="6 7" key="1">
    <citation type="submission" date="2018-11" db="EMBL/GenBank/DDBJ databases">
        <title>Genomic Encyclopedia of Type Strains, Phase IV (KMG-IV): sequencing the most valuable type-strain genomes for metagenomic binning, comparative biology and taxonomic classification.</title>
        <authorList>
            <person name="Goeker M."/>
        </authorList>
    </citation>
    <scope>NUCLEOTIDE SEQUENCE [LARGE SCALE GENOMIC DNA]</scope>
    <source>
        <strain evidence="6 7">DSM 15985</strain>
    </source>
</reference>
<dbReference type="InterPro" id="IPR029787">
    <property type="entry name" value="Nucleotide_cyclase"/>
</dbReference>
<dbReference type="SMART" id="SM00267">
    <property type="entry name" value="GGDEF"/>
    <property type="match status" value="1"/>
</dbReference>
<gene>
    <name evidence="6" type="ORF">EDC60_1102</name>
</gene>
<comment type="caution">
    <text evidence="6">The sequence shown here is derived from an EMBL/GenBank/DDBJ whole genome shotgun (WGS) entry which is preliminary data.</text>
</comment>
<feature type="region of interest" description="Disordered" evidence="2">
    <location>
        <begin position="115"/>
        <end position="136"/>
    </location>
</feature>
<dbReference type="FunFam" id="3.20.20.450:FF:000001">
    <property type="entry name" value="Cyclic di-GMP phosphodiesterase yahA"/>
    <property type="match status" value="1"/>
</dbReference>
<dbReference type="Gene3D" id="3.30.450.20">
    <property type="entry name" value="PAS domain"/>
    <property type="match status" value="2"/>
</dbReference>
<dbReference type="GO" id="GO:0071732">
    <property type="term" value="P:cellular response to nitric oxide"/>
    <property type="evidence" value="ECO:0007669"/>
    <property type="project" value="UniProtKB-ARBA"/>
</dbReference>
<feature type="domain" description="PAS" evidence="3">
    <location>
        <begin position="664"/>
        <end position="721"/>
    </location>
</feature>
<evidence type="ECO:0000259" key="5">
    <source>
        <dbReference type="PROSITE" id="PS50887"/>
    </source>
</evidence>
<evidence type="ECO:0000259" key="4">
    <source>
        <dbReference type="PROSITE" id="PS50883"/>
    </source>
</evidence>
<dbReference type="FunFam" id="3.30.70.270:FF:000001">
    <property type="entry name" value="Diguanylate cyclase domain protein"/>
    <property type="match status" value="1"/>
</dbReference>
<dbReference type="InterPro" id="IPR013767">
    <property type="entry name" value="PAS_fold"/>
</dbReference>
<dbReference type="Gene3D" id="3.30.70.270">
    <property type="match status" value="1"/>
</dbReference>
<dbReference type="SUPFAM" id="SSF55073">
    <property type="entry name" value="Nucleotide cyclase"/>
    <property type="match status" value="1"/>
</dbReference>
<keyword evidence="7" id="KW-1185">Reference proteome</keyword>
<dbReference type="InterPro" id="IPR001633">
    <property type="entry name" value="EAL_dom"/>
</dbReference>
<dbReference type="NCBIfam" id="TIGR00229">
    <property type="entry name" value="sensory_box"/>
    <property type="match status" value="2"/>
</dbReference>
<evidence type="ECO:0000256" key="2">
    <source>
        <dbReference type="SAM" id="MobiDB-lite"/>
    </source>
</evidence>
<dbReference type="PROSITE" id="PS50887">
    <property type="entry name" value="GGDEF"/>
    <property type="match status" value="1"/>
</dbReference>
<dbReference type="RefSeq" id="WP_312035108.1">
    <property type="nucleotide sequence ID" value="NZ_RJVL01000002.1"/>
</dbReference>
<comment type="catalytic activity">
    <reaction evidence="1">
        <text>3',3'-c-di-GMP + H2O = 5'-phosphoguanylyl(3'-&gt;5')guanosine + H(+)</text>
        <dbReference type="Rhea" id="RHEA:24902"/>
        <dbReference type="ChEBI" id="CHEBI:15377"/>
        <dbReference type="ChEBI" id="CHEBI:15378"/>
        <dbReference type="ChEBI" id="CHEBI:58754"/>
        <dbReference type="ChEBI" id="CHEBI:58805"/>
        <dbReference type="EC" id="3.1.4.52"/>
    </reaction>
    <physiologicalReaction direction="left-to-right" evidence="1">
        <dbReference type="Rhea" id="RHEA:24903"/>
    </physiologicalReaction>
</comment>
<evidence type="ECO:0000256" key="1">
    <source>
        <dbReference type="ARBA" id="ARBA00051114"/>
    </source>
</evidence>
<feature type="domain" description="PAS" evidence="3">
    <location>
        <begin position="193"/>
        <end position="238"/>
    </location>
</feature>
<dbReference type="EMBL" id="RJVL01000002">
    <property type="protein sequence ID" value="ROR49108.1"/>
    <property type="molecule type" value="Genomic_DNA"/>
</dbReference>
<dbReference type="SMART" id="SM00065">
    <property type="entry name" value="GAF"/>
    <property type="match status" value="2"/>
</dbReference>
<dbReference type="InterPro" id="IPR003018">
    <property type="entry name" value="GAF"/>
</dbReference>
<dbReference type="Pfam" id="PF13185">
    <property type="entry name" value="GAF_2"/>
    <property type="match status" value="1"/>
</dbReference>
<dbReference type="Pfam" id="PF13188">
    <property type="entry name" value="PAS_8"/>
    <property type="match status" value="1"/>
</dbReference>
<dbReference type="Gene3D" id="3.30.450.40">
    <property type="match status" value="3"/>
</dbReference>
<dbReference type="CDD" id="cd01948">
    <property type="entry name" value="EAL"/>
    <property type="match status" value="1"/>
</dbReference>
<dbReference type="SMART" id="SM00091">
    <property type="entry name" value="PAS"/>
    <property type="match status" value="2"/>
</dbReference>
<dbReference type="SUPFAM" id="SSF55781">
    <property type="entry name" value="GAF domain-like"/>
    <property type="match status" value="3"/>
</dbReference>